<reference evidence="1 2" key="1">
    <citation type="submission" date="2014-01" db="EMBL/GenBank/DDBJ databases">
        <title>Full genme sequencing of cellulolytic bacterium Gynuella sunshinyii YC6258T gen. nov., sp. nov.</title>
        <authorList>
            <person name="Khan H."/>
            <person name="Chung E.J."/>
            <person name="Chung Y.R."/>
        </authorList>
    </citation>
    <scope>NUCLEOTIDE SEQUENCE [LARGE SCALE GENOMIC DNA]</scope>
    <source>
        <strain evidence="1 2">YC6258</strain>
    </source>
</reference>
<dbReference type="Proteomes" id="UP000032266">
    <property type="component" value="Chromosome"/>
</dbReference>
<name>A0A0C5VIQ5_9GAMM</name>
<keyword evidence="2" id="KW-1185">Reference proteome</keyword>
<dbReference type="EMBL" id="CP007142">
    <property type="protein sequence ID" value="AJQ94146.1"/>
    <property type="molecule type" value="Genomic_DNA"/>
</dbReference>
<accession>A0A0C5VIQ5</accession>
<dbReference type="HOGENOM" id="CLU_3310516_0_0_6"/>
<dbReference type="STRING" id="1445510.YC6258_02104"/>
<gene>
    <name evidence="1" type="ORF">YC6258_02104</name>
</gene>
<dbReference type="AlphaFoldDB" id="A0A0C5VIQ5"/>
<evidence type="ECO:0000313" key="2">
    <source>
        <dbReference type="Proteomes" id="UP000032266"/>
    </source>
</evidence>
<sequence length="39" mass="4738">MKLRHVFMMMTKKQAQSHKLPPIRQKQILGYFFVQARYG</sequence>
<organism evidence="1 2">
    <name type="scientific">Gynuella sunshinyii YC6258</name>
    <dbReference type="NCBI Taxonomy" id="1445510"/>
    <lineage>
        <taxon>Bacteria</taxon>
        <taxon>Pseudomonadati</taxon>
        <taxon>Pseudomonadota</taxon>
        <taxon>Gammaproteobacteria</taxon>
        <taxon>Oceanospirillales</taxon>
        <taxon>Saccharospirillaceae</taxon>
        <taxon>Gynuella</taxon>
    </lineage>
</organism>
<proteinExistence type="predicted"/>
<evidence type="ECO:0000313" key="1">
    <source>
        <dbReference type="EMBL" id="AJQ94146.1"/>
    </source>
</evidence>
<protein>
    <submittedName>
        <fullName evidence="1">Uncharacterized protein</fullName>
    </submittedName>
</protein>
<dbReference type="KEGG" id="gsn:YC6258_02104"/>